<evidence type="ECO:0000256" key="1">
    <source>
        <dbReference type="SAM" id="MobiDB-lite"/>
    </source>
</evidence>
<dbReference type="EMBL" id="VINQ01000003">
    <property type="protein sequence ID" value="KAA0917648.1"/>
    <property type="molecule type" value="Genomic_DNA"/>
</dbReference>
<dbReference type="Proteomes" id="UP000325291">
    <property type="component" value="Unassembled WGS sequence"/>
</dbReference>
<gene>
    <name evidence="2" type="ORF">FLO80_06340</name>
</gene>
<dbReference type="RefSeq" id="WP_111362823.1">
    <property type="nucleotide sequence ID" value="NZ_VINQ01000003.1"/>
</dbReference>
<dbReference type="AlphaFoldDB" id="A0A5A9ZKE5"/>
<comment type="caution">
    <text evidence="2">The sequence shown here is derived from an EMBL/GenBank/DDBJ whole genome shotgun (WGS) entry which is preliminary data.</text>
</comment>
<evidence type="ECO:0000313" key="2">
    <source>
        <dbReference type="EMBL" id="KAA0917648.1"/>
    </source>
</evidence>
<accession>A0A5A9ZKE5</accession>
<name>A0A5A9ZKE5_9RHOB</name>
<sequence length="239" mass="24580">MFTWISETGFPGRVRRPGLAFGLVLGLGGCLSENASRGADPLDRAELAGGQVVVVGPPGYCVDRGSLDARPSGGFALIGACAALGGAGPGEEPVVMTVQVQRRPSRQEPPDAQALAAAVAPLRVLAREDRDDISLIQLAEGGDTALPGSDPRHWRGAMMINGHAVALSLYAPEGSSATGRGGRARLIALSKAIMKASPTRDDPEEMTAAQAAARNEDTQAAGDSQGRGGLRGMFPGLFQ</sequence>
<reference evidence="2 3" key="1">
    <citation type="submission" date="2019-07" db="EMBL/GenBank/DDBJ databases">
        <title>Aquicoccus porphyridii gen. nov., sp. nov., isolated from a small marine red alga, Porphyridium marinum.</title>
        <authorList>
            <person name="Liu L."/>
        </authorList>
    </citation>
    <scope>NUCLEOTIDE SEQUENCE [LARGE SCALE GENOMIC DNA]</scope>
    <source>
        <strain evidence="2 3">L1 8-17</strain>
    </source>
</reference>
<evidence type="ECO:0000313" key="3">
    <source>
        <dbReference type="Proteomes" id="UP000325291"/>
    </source>
</evidence>
<organism evidence="2 3">
    <name type="scientific">Aquicoccus porphyridii</name>
    <dbReference type="NCBI Taxonomy" id="1852029"/>
    <lineage>
        <taxon>Bacteria</taxon>
        <taxon>Pseudomonadati</taxon>
        <taxon>Pseudomonadota</taxon>
        <taxon>Alphaproteobacteria</taxon>
        <taxon>Rhodobacterales</taxon>
        <taxon>Paracoccaceae</taxon>
        <taxon>Aquicoccus</taxon>
    </lineage>
</organism>
<protein>
    <submittedName>
        <fullName evidence="2">Uncharacterized protein</fullName>
    </submittedName>
</protein>
<feature type="region of interest" description="Disordered" evidence="1">
    <location>
        <begin position="195"/>
        <end position="239"/>
    </location>
</feature>
<proteinExistence type="predicted"/>
<keyword evidence="3" id="KW-1185">Reference proteome</keyword>